<evidence type="ECO:0000313" key="1">
    <source>
        <dbReference type="EMBL" id="KTT27724.1"/>
    </source>
</evidence>
<sequence length="137" mass="14597">MTVTVRRNGSSGTAHTLQIRGHAITVDASIAGGGTDAGPEPHDLYDAALAACKAITMLLYAQRRGIPVEDIQVDVDRDASQERQGAYRLSARLQVGGALSDAQRDELLRVAGKCPVHKLMTEVKTEIETDWADGAAD</sequence>
<keyword evidence="2" id="KW-1185">Reference proteome</keyword>
<dbReference type="Proteomes" id="UP000072741">
    <property type="component" value="Unassembled WGS sequence"/>
</dbReference>
<gene>
    <name evidence="1" type="ORF">NS331_00870</name>
</gene>
<dbReference type="SUPFAM" id="SSF82784">
    <property type="entry name" value="OsmC-like"/>
    <property type="match status" value="1"/>
</dbReference>
<organism evidence="1 2">
    <name type="scientific">Pseudacidovorax intermedius</name>
    <dbReference type="NCBI Taxonomy" id="433924"/>
    <lineage>
        <taxon>Bacteria</taxon>
        <taxon>Pseudomonadati</taxon>
        <taxon>Pseudomonadota</taxon>
        <taxon>Betaproteobacteria</taxon>
        <taxon>Burkholderiales</taxon>
        <taxon>Comamonadaceae</taxon>
        <taxon>Pseudacidovorax</taxon>
    </lineage>
</organism>
<dbReference type="RefSeq" id="WP_058640137.1">
    <property type="nucleotide sequence ID" value="NZ_LDSL01000007.1"/>
</dbReference>
<dbReference type="EMBL" id="LDSL01000007">
    <property type="protein sequence ID" value="KTT27724.1"/>
    <property type="molecule type" value="Genomic_DNA"/>
</dbReference>
<dbReference type="InterPro" id="IPR003718">
    <property type="entry name" value="OsmC/Ohr_fam"/>
</dbReference>
<protein>
    <submittedName>
        <fullName evidence="1">OsmC family protein</fullName>
    </submittedName>
</protein>
<dbReference type="InterPro" id="IPR015946">
    <property type="entry name" value="KH_dom-like_a/b"/>
</dbReference>
<dbReference type="InterPro" id="IPR036102">
    <property type="entry name" value="OsmC/Ohrsf"/>
</dbReference>
<dbReference type="OrthoDB" id="9789573at2"/>
<dbReference type="PATRIC" id="fig|433924.3.peg.4423"/>
<reference evidence="1 2" key="1">
    <citation type="journal article" date="2016" name="Front. Microbiol.">
        <title>Genomic Resource of Rice Seed Associated Bacteria.</title>
        <authorList>
            <person name="Midha S."/>
            <person name="Bansal K."/>
            <person name="Sharma S."/>
            <person name="Kumar N."/>
            <person name="Patil P.P."/>
            <person name="Chaudhry V."/>
            <person name="Patil P.B."/>
        </authorList>
    </citation>
    <scope>NUCLEOTIDE SEQUENCE [LARGE SCALE GENOMIC DNA]</scope>
    <source>
        <strain evidence="1 2">NS331</strain>
    </source>
</reference>
<accession>A0A147HCM0</accession>
<dbReference type="Gene3D" id="3.30.300.20">
    <property type="match status" value="1"/>
</dbReference>
<dbReference type="AlphaFoldDB" id="A0A147HCM0"/>
<proteinExistence type="predicted"/>
<evidence type="ECO:0000313" key="2">
    <source>
        <dbReference type="Proteomes" id="UP000072741"/>
    </source>
</evidence>
<dbReference type="Pfam" id="PF02566">
    <property type="entry name" value="OsmC"/>
    <property type="match status" value="1"/>
</dbReference>
<dbReference type="PANTHER" id="PTHR39624">
    <property type="entry name" value="PROTEIN INVOLVED IN RIMO-MEDIATED BETA-METHYLTHIOLATION OF RIBOSOMAL PROTEIN S12 YCAO"/>
    <property type="match status" value="1"/>
</dbReference>
<dbReference type="PANTHER" id="PTHR39624:SF2">
    <property type="entry name" value="OSMC-LIKE PROTEIN"/>
    <property type="match status" value="1"/>
</dbReference>
<comment type="caution">
    <text evidence="1">The sequence shown here is derived from an EMBL/GenBank/DDBJ whole genome shotgun (WGS) entry which is preliminary data.</text>
</comment>
<name>A0A147HCM0_9BURK</name>